<dbReference type="AlphaFoldDB" id="A0A2A9EG13"/>
<organism evidence="4 5">
    <name type="scientific">Flavimobilis soli</name>
    <dbReference type="NCBI Taxonomy" id="442709"/>
    <lineage>
        <taxon>Bacteria</taxon>
        <taxon>Bacillati</taxon>
        <taxon>Actinomycetota</taxon>
        <taxon>Actinomycetes</taxon>
        <taxon>Micrococcales</taxon>
        <taxon>Jonesiaceae</taxon>
        <taxon>Flavimobilis</taxon>
    </lineage>
</organism>
<accession>A0A2A9EG13</accession>
<feature type="transmembrane region" description="Helical" evidence="2">
    <location>
        <begin position="71"/>
        <end position="88"/>
    </location>
</feature>
<evidence type="ECO:0000259" key="3">
    <source>
        <dbReference type="SMART" id="SM00894"/>
    </source>
</evidence>
<keyword evidence="2" id="KW-1133">Transmembrane helix</keyword>
<dbReference type="OrthoDB" id="5196645at2"/>
<feature type="compositionally biased region" description="Low complexity" evidence="1">
    <location>
        <begin position="132"/>
        <end position="149"/>
    </location>
</feature>
<keyword evidence="2" id="KW-0472">Membrane</keyword>
<feature type="region of interest" description="Disordered" evidence="1">
    <location>
        <begin position="93"/>
        <end position="170"/>
    </location>
</feature>
<dbReference type="InterPro" id="IPR008613">
    <property type="entry name" value="Excalibur_Ca-bd_domain"/>
</dbReference>
<dbReference type="PROSITE" id="PS51257">
    <property type="entry name" value="PROKAR_LIPOPROTEIN"/>
    <property type="match status" value="1"/>
</dbReference>
<proteinExistence type="predicted"/>
<feature type="transmembrane region" description="Helical" evidence="2">
    <location>
        <begin position="20"/>
        <end position="50"/>
    </location>
</feature>
<feature type="compositionally biased region" description="Basic residues" evidence="1">
    <location>
        <begin position="393"/>
        <end position="404"/>
    </location>
</feature>
<sequence length="450" mass="47241">MVEHGRSTGAVDARPFPLGFTVTVAACALLGLTSGIGGLLVLGGTAALVWTIVASVRRRQVLKGRRRGGNALIAIAATVALVVGSPLVETSETDAPSVAAPERAATEAPAAAPTTTQPLPSPSPNPAPPAEATPSPTVATPSPEATETANSTQVLETPAPSPSVEAEPVTDVTTAEGALAQLRVKGRAPKTGYDRDRFRYRAVDLDRNGCDTRNDILRRDLRDVTIDGGTHGCVVLSGKLDDPYSSLRIAFTRGTSSSNAVQIDHVVALSDAWQKGAQAWDDATFASFGNDPLNLLAVDGPLNSQKGDGDAATWLPPNKAFRCQYVARQIAVKRAYDLWVTSAEKDAMTRVLAACPGEPLPTADAALKVTVTGDKPVKAAPKPTSKPTTAKPKTSKPKATKKPAPKVEKTDPNFGTCKEAKSHGYGPYYASTDPEYHFYRDRDGDGIVCE</sequence>
<dbReference type="SMART" id="SM00894">
    <property type="entry name" value="Excalibur"/>
    <property type="match status" value="1"/>
</dbReference>
<protein>
    <submittedName>
        <fullName evidence="4">Excalibur calcium-binding domain-containing protein</fullName>
    </submittedName>
</protein>
<dbReference type="Proteomes" id="UP000221394">
    <property type="component" value="Unassembled WGS sequence"/>
</dbReference>
<feature type="compositionally biased region" description="Low complexity" evidence="1">
    <location>
        <begin position="378"/>
        <end position="392"/>
    </location>
</feature>
<dbReference type="PANTHER" id="PTHR24094">
    <property type="entry name" value="SECRETED PROTEIN"/>
    <property type="match status" value="1"/>
</dbReference>
<keyword evidence="5" id="KW-1185">Reference proteome</keyword>
<evidence type="ECO:0000256" key="1">
    <source>
        <dbReference type="SAM" id="MobiDB-lite"/>
    </source>
</evidence>
<feature type="compositionally biased region" description="Low complexity" evidence="1">
    <location>
        <begin position="99"/>
        <end position="118"/>
    </location>
</feature>
<dbReference type="EMBL" id="PDJH01000001">
    <property type="protein sequence ID" value="PFG37192.1"/>
    <property type="molecule type" value="Genomic_DNA"/>
</dbReference>
<dbReference type="InterPro" id="IPR011089">
    <property type="entry name" value="GmrSD_C"/>
</dbReference>
<name>A0A2A9EG13_9MICO</name>
<evidence type="ECO:0000313" key="4">
    <source>
        <dbReference type="EMBL" id="PFG37192.1"/>
    </source>
</evidence>
<reference evidence="4 5" key="1">
    <citation type="submission" date="2017-10" db="EMBL/GenBank/DDBJ databases">
        <title>Sequencing the genomes of 1000 actinobacteria strains.</title>
        <authorList>
            <person name="Klenk H.-P."/>
        </authorList>
    </citation>
    <scope>NUCLEOTIDE SEQUENCE [LARGE SCALE GENOMIC DNA]</scope>
    <source>
        <strain evidence="4 5">DSM 21574</strain>
    </source>
</reference>
<feature type="region of interest" description="Disordered" evidence="1">
    <location>
        <begin position="374"/>
        <end position="430"/>
    </location>
</feature>
<comment type="caution">
    <text evidence="4">The sequence shown here is derived from an EMBL/GenBank/DDBJ whole genome shotgun (WGS) entry which is preliminary data.</text>
</comment>
<dbReference type="Pfam" id="PF07510">
    <property type="entry name" value="GmrSD_C"/>
    <property type="match status" value="1"/>
</dbReference>
<gene>
    <name evidence="4" type="ORF">ATL41_1943</name>
</gene>
<dbReference type="Pfam" id="PF05901">
    <property type="entry name" value="Excalibur"/>
    <property type="match status" value="1"/>
</dbReference>
<keyword evidence="2" id="KW-0812">Transmembrane</keyword>
<feature type="domain" description="Excalibur calcium-binding" evidence="3">
    <location>
        <begin position="413"/>
        <end position="450"/>
    </location>
</feature>
<feature type="compositionally biased region" description="Pro residues" evidence="1">
    <location>
        <begin position="119"/>
        <end position="131"/>
    </location>
</feature>
<evidence type="ECO:0000313" key="5">
    <source>
        <dbReference type="Proteomes" id="UP000221394"/>
    </source>
</evidence>
<dbReference type="PANTHER" id="PTHR24094:SF15">
    <property type="entry name" value="AMP-DEPENDENT SYNTHETASE_LIGASE DOMAIN-CONTAINING PROTEIN-RELATED"/>
    <property type="match status" value="1"/>
</dbReference>
<evidence type="ECO:0000256" key="2">
    <source>
        <dbReference type="SAM" id="Phobius"/>
    </source>
</evidence>